<name>A0A2J6REX6_HYAVF</name>
<feature type="signal peptide" evidence="1">
    <location>
        <begin position="1"/>
        <end position="26"/>
    </location>
</feature>
<dbReference type="OrthoDB" id="10296669at2759"/>
<reference evidence="2 3" key="1">
    <citation type="submission" date="2016-04" db="EMBL/GenBank/DDBJ databases">
        <title>A degradative enzymes factory behind the ericoid mycorrhizal symbiosis.</title>
        <authorList>
            <consortium name="DOE Joint Genome Institute"/>
            <person name="Martino E."/>
            <person name="Morin E."/>
            <person name="Grelet G."/>
            <person name="Kuo A."/>
            <person name="Kohler A."/>
            <person name="Daghino S."/>
            <person name="Barry K."/>
            <person name="Choi C."/>
            <person name="Cichocki N."/>
            <person name="Clum A."/>
            <person name="Copeland A."/>
            <person name="Hainaut M."/>
            <person name="Haridas S."/>
            <person name="Labutti K."/>
            <person name="Lindquist E."/>
            <person name="Lipzen A."/>
            <person name="Khouja H.-R."/>
            <person name="Murat C."/>
            <person name="Ohm R."/>
            <person name="Olson A."/>
            <person name="Spatafora J."/>
            <person name="Veneault-Fourrey C."/>
            <person name="Henrissat B."/>
            <person name="Grigoriev I."/>
            <person name="Martin F."/>
            <person name="Perotto S."/>
        </authorList>
    </citation>
    <scope>NUCLEOTIDE SEQUENCE [LARGE SCALE GENOMIC DNA]</scope>
    <source>
        <strain evidence="2 3">F</strain>
    </source>
</reference>
<proteinExistence type="predicted"/>
<dbReference type="AlphaFoldDB" id="A0A2J6REX6"/>
<sequence>MHQPSFTKALAFFSLTFLGLVTLSATSPVNNLGASSLPARIPADLTPKSRHLMSRQNQITQPWPCGQNPQGCVVELDTCVTNPGDPTMCTLSYITSHIWPPWGGVAWDFAVLTLYDNNCNWISNQFYVDDSAFAVQPQGYALDSSLPYTVNIMITGDPTNPEGGNFNPYIWYSDFGMQEPMVNLEWLDYAAQDTQDDYNSVTLPFKCH</sequence>
<evidence type="ECO:0000313" key="2">
    <source>
        <dbReference type="EMBL" id="PMD37065.1"/>
    </source>
</evidence>
<keyword evidence="3" id="KW-1185">Reference proteome</keyword>
<organism evidence="2 3">
    <name type="scientific">Hyaloscypha variabilis (strain UAMH 11265 / GT02V1 / F)</name>
    <name type="common">Meliniomyces variabilis</name>
    <dbReference type="NCBI Taxonomy" id="1149755"/>
    <lineage>
        <taxon>Eukaryota</taxon>
        <taxon>Fungi</taxon>
        <taxon>Dikarya</taxon>
        <taxon>Ascomycota</taxon>
        <taxon>Pezizomycotina</taxon>
        <taxon>Leotiomycetes</taxon>
        <taxon>Helotiales</taxon>
        <taxon>Hyaloscyphaceae</taxon>
        <taxon>Hyaloscypha</taxon>
        <taxon>Hyaloscypha variabilis</taxon>
    </lineage>
</organism>
<accession>A0A2J6REX6</accession>
<protein>
    <submittedName>
        <fullName evidence="2">Uncharacterized protein</fullName>
    </submittedName>
</protein>
<feature type="chain" id="PRO_5014327139" evidence="1">
    <location>
        <begin position="27"/>
        <end position="208"/>
    </location>
</feature>
<evidence type="ECO:0000256" key="1">
    <source>
        <dbReference type="SAM" id="SignalP"/>
    </source>
</evidence>
<evidence type="ECO:0000313" key="3">
    <source>
        <dbReference type="Proteomes" id="UP000235786"/>
    </source>
</evidence>
<dbReference type="Proteomes" id="UP000235786">
    <property type="component" value="Unassembled WGS sequence"/>
</dbReference>
<dbReference type="EMBL" id="KZ613950">
    <property type="protein sequence ID" value="PMD37065.1"/>
    <property type="molecule type" value="Genomic_DNA"/>
</dbReference>
<gene>
    <name evidence="2" type="ORF">L207DRAFT_586741</name>
</gene>
<keyword evidence="1" id="KW-0732">Signal</keyword>